<dbReference type="InterPro" id="IPR018649">
    <property type="entry name" value="SHOCT"/>
</dbReference>
<dbReference type="EMBL" id="MSKW01000001">
    <property type="protein sequence ID" value="OLO79929.1"/>
    <property type="molecule type" value="Genomic_DNA"/>
</dbReference>
<comment type="caution">
    <text evidence="2">The sequence shown here is derived from an EMBL/GenBank/DDBJ whole genome shotgun (WGS) entry which is preliminary data.</text>
</comment>
<sequence length="196" mass="20746">MEPLLQFKSHIAGKNATVTIFPDRVEWSRKGWLGTGTKAGLAVMTMGASLAATGIRRNEDGEIIPISSISHVAKRRGKGLNTVVVLTTSGGDVAMRVHHGDAGRVINTILRLQRGEMVAPTAPAPTAGHGILGQIQASANELADGIRQATNEHPAAPAASTDDVMNQLKKLGELRDAGILSEEEFTTKKTDLLARL</sequence>
<protein>
    <recommendedName>
        <fullName evidence="1">SHOCT domain-containing protein</fullName>
    </recommendedName>
</protein>
<accession>A0A1Q8XHX9</accession>
<evidence type="ECO:0000313" key="3">
    <source>
        <dbReference type="Proteomes" id="UP000186769"/>
    </source>
</evidence>
<dbReference type="AlphaFoldDB" id="A0A1Q8XHX9"/>
<reference evidence="2 3" key="1">
    <citation type="submission" date="2016-12" db="EMBL/GenBank/DDBJ databases">
        <title>Genomic comparison of strains in the 'Actinomyces naeslundii' group.</title>
        <authorList>
            <person name="Mughal S.R."/>
            <person name="Do T."/>
            <person name="Gilbert S.C."/>
            <person name="Witherden E.A."/>
            <person name="Didelot X."/>
            <person name="Beighton D."/>
        </authorList>
    </citation>
    <scope>NUCLEOTIDE SEQUENCE [LARGE SCALE GENOMIC DNA]</scope>
    <source>
        <strain evidence="2 3">G53E</strain>
    </source>
</reference>
<gene>
    <name evidence="2" type="ORF">BKH15_00155</name>
</gene>
<name>A0A1Q8XHX9_9ACTO</name>
<evidence type="ECO:0000313" key="2">
    <source>
        <dbReference type="EMBL" id="OLO79929.1"/>
    </source>
</evidence>
<organism evidence="2 3">
    <name type="scientific">Actinomyces oris</name>
    <dbReference type="NCBI Taxonomy" id="544580"/>
    <lineage>
        <taxon>Bacteria</taxon>
        <taxon>Bacillati</taxon>
        <taxon>Actinomycetota</taxon>
        <taxon>Actinomycetes</taxon>
        <taxon>Actinomycetales</taxon>
        <taxon>Actinomycetaceae</taxon>
        <taxon>Actinomyces</taxon>
    </lineage>
</organism>
<evidence type="ECO:0000259" key="1">
    <source>
        <dbReference type="Pfam" id="PF09851"/>
    </source>
</evidence>
<dbReference type="Pfam" id="PF09851">
    <property type="entry name" value="SHOCT"/>
    <property type="match status" value="1"/>
</dbReference>
<dbReference type="Proteomes" id="UP000186769">
    <property type="component" value="Unassembled WGS sequence"/>
</dbReference>
<feature type="domain" description="SHOCT" evidence="1">
    <location>
        <begin position="167"/>
        <end position="193"/>
    </location>
</feature>
<proteinExistence type="predicted"/>